<proteinExistence type="inferred from homology"/>
<keyword evidence="14" id="KW-1185">Reference proteome</keyword>
<dbReference type="SUPFAM" id="SSF101904">
    <property type="entry name" value="GyrA/ParC C-terminal domain-like"/>
    <property type="match status" value="1"/>
</dbReference>
<evidence type="ECO:0000256" key="9">
    <source>
        <dbReference type="PROSITE-ProRule" id="PRU01384"/>
    </source>
</evidence>
<dbReference type="InterPro" id="IPR013757">
    <property type="entry name" value="Topo_IIA_A_a_sf"/>
</dbReference>
<evidence type="ECO:0000256" key="3">
    <source>
        <dbReference type="ARBA" id="ARBA00022741"/>
    </source>
</evidence>
<evidence type="ECO:0000256" key="8">
    <source>
        <dbReference type="HAMAP-Rule" id="MF_01897"/>
    </source>
</evidence>
<evidence type="ECO:0000256" key="11">
    <source>
        <dbReference type="SAM" id="MobiDB-lite"/>
    </source>
</evidence>
<dbReference type="Pfam" id="PF00521">
    <property type="entry name" value="DNA_topoisoIV"/>
    <property type="match status" value="1"/>
</dbReference>
<name>A0ABU3C6N4_9FLAO</name>
<dbReference type="Proteomes" id="UP001262889">
    <property type="component" value="Unassembled WGS sequence"/>
</dbReference>
<dbReference type="Gene3D" id="1.10.268.10">
    <property type="entry name" value="Topoisomerase, domain 3"/>
    <property type="match status" value="1"/>
</dbReference>
<dbReference type="InterPro" id="IPR006691">
    <property type="entry name" value="GyrA/parC_rep"/>
</dbReference>
<comment type="similarity">
    <text evidence="2 8">Belongs to the type II topoisomerase GyrA/ParC subunit family.</text>
</comment>
<keyword evidence="5 8" id="KW-0799">Topoisomerase</keyword>
<dbReference type="Pfam" id="PF03989">
    <property type="entry name" value="DNA_gyraseA_C"/>
    <property type="match status" value="6"/>
</dbReference>
<dbReference type="SUPFAM" id="SSF56719">
    <property type="entry name" value="Type II DNA topoisomerase"/>
    <property type="match status" value="1"/>
</dbReference>
<dbReference type="EC" id="5.6.2.2" evidence="8"/>
<feature type="active site" description="O-(5'-phospho-DNA)-tyrosine intermediate" evidence="8 9">
    <location>
        <position position="121"/>
    </location>
</feature>
<protein>
    <recommendedName>
        <fullName evidence="8">DNA gyrase subunit A</fullName>
        <ecNumber evidence="8">5.6.2.2</ecNumber>
    </recommendedName>
</protein>
<comment type="caution">
    <text evidence="13">The sequence shown here is derived from an EMBL/GenBank/DDBJ whole genome shotgun (WGS) entry which is preliminary data.</text>
</comment>
<dbReference type="HAMAP" id="MF_01897">
    <property type="entry name" value="GyrA"/>
    <property type="match status" value="1"/>
</dbReference>
<keyword evidence="8" id="KW-0963">Cytoplasm</keyword>
<comment type="catalytic activity">
    <reaction evidence="1 8 9">
        <text>ATP-dependent breakage, passage and rejoining of double-stranded DNA.</text>
        <dbReference type="EC" id="5.6.2.2"/>
    </reaction>
</comment>
<evidence type="ECO:0000256" key="5">
    <source>
        <dbReference type="ARBA" id="ARBA00023029"/>
    </source>
</evidence>
<dbReference type="GO" id="GO:0003918">
    <property type="term" value="F:DNA topoisomerase type II (double strand cut, ATP-hydrolyzing) activity"/>
    <property type="evidence" value="ECO:0007669"/>
    <property type="project" value="UniProtKB-EC"/>
</dbReference>
<feature type="coiled-coil region" evidence="10">
    <location>
        <begin position="434"/>
        <end position="475"/>
    </location>
</feature>
<evidence type="ECO:0000256" key="7">
    <source>
        <dbReference type="ARBA" id="ARBA00023235"/>
    </source>
</evidence>
<evidence type="ECO:0000313" key="14">
    <source>
        <dbReference type="Proteomes" id="UP001262889"/>
    </source>
</evidence>
<dbReference type="RefSeq" id="WP_311533436.1">
    <property type="nucleotide sequence ID" value="NZ_JAVRHQ010000002.1"/>
</dbReference>
<dbReference type="InterPro" id="IPR005743">
    <property type="entry name" value="GyrA"/>
</dbReference>
<reference evidence="13 14" key="1">
    <citation type="submission" date="2023-09" db="EMBL/GenBank/DDBJ databases">
        <authorList>
            <person name="Rey-Velasco X."/>
        </authorList>
    </citation>
    <scope>NUCLEOTIDE SEQUENCE [LARGE SCALE GENOMIC DNA]</scope>
    <source>
        <strain evidence="13 14">F363</strain>
    </source>
</reference>
<dbReference type="PANTHER" id="PTHR43493">
    <property type="entry name" value="DNA GYRASE/TOPOISOMERASE SUBUNIT A"/>
    <property type="match status" value="1"/>
</dbReference>
<dbReference type="EMBL" id="JAVRHQ010000002">
    <property type="protein sequence ID" value="MDT0641725.1"/>
    <property type="molecule type" value="Genomic_DNA"/>
</dbReference>
<sequence>MAEGEELIPINIEDEMKSAYIDYSMSVIVSRALPDVRDGLKPVHRRVLYGMYELGVLSNRAYKKSARIVGEVLGKYHPHGDSSVYDTMVRMAQEWSMRYMLVDGQGNFGSVDGDSPAAMRYTEARMRKISEDMLADIDKETVDTQLNFDDSLNEPVVLPTRIPNLLVNGASGIAVGMATNMAPHNLAEVIDGTVAYIDNHDIEVDELMEHIKAPDFPTGGIIYGYDGVREAFKTGRGRIVMRAKSSLEEVNGRESIVVTEIPYQVNKADMIKKTADLINEKKIEGISLIRDESDRNGMRIVYQLKRDAIPNIVLNTLFKHTALQSSFSVNNIALVNGRPEMLNLKDIIYHFVEHRHEVVVRRTRYELRKAEDRAHILEGLIIASDNIDEVIALIRASGNAEEAREKLMERFELTEIQARAIVEMRLRQLTGLEQDKLRAEYEEILKTIEDLKDILARKERRMQVIKDELLEVKEKYGDERRSTIEYAGGDLSIEDMIPDEQVIITISHAGYIKRTSLTEYKTQNRGGVGQKGSTTRNEDFLEYLFAGTNHQYMLFFTQKGKCFWMRVYEIPEGSKASKGRAIQNLINIEPDDKVKAFICTQDLKDEEYVNNHYVIMATKKGQVKKTSLEQYSRPRVNGINAITIKDDDELLEAKLTNGESQVMLAVKSGKAIRFEEGKTRPMGRNASGVRGITLADKNDEVVGMISVNDMESNILVVSENGYGKRSSLEDYRVTNRGGKGVKTISVTDKTGGLVAIKNVSDKDDLMIINKSGIAIRMGVADLRVMGRATQGVRLINLKGKDSIAAVAKVLHDEDDVEAMDDAETPDATNINSNGTTIADDSEE</sequence>
<evidence type="ECO:0000256" key="2">
    <source>
        <dbReference type="ARBA" id="ARBA00008263"/>
    </source>
</evidence>
<dbReference type="Gene3D" id="3.30.1360.40">
    <property type="match status" value="1"/>
</dbReference>
<dbReference type="InterPro" id="IPR013760">
    <property type="entry name" value="Topo_IIA-like_dom_sf"/>
</dbReference>
<feature type="short sequence motif" description="GyrA-box" evidence="8">
    <location>
        <begin position="523"/>
        <end position="529"/>
    </location>
</feature>
<keyword evidence="4 8" id="KW-0067">ATP-binding</keyword>
<feature type="region of interest" description="Disordered" evidence="11">
    <location>
        <begin position="817"/>
        <end position="843"/>
    </location>
</feature>
<dbReference type="Gene3D" id="3.90.199.10">
    <property type="entry name" value="Topoisomerase II, domain 5"/>
    <property type="match status" value="1"/>
</dbReference>
<comment type="subcellular location">
    <subcellularLocation>
        <location evidence="8">Cytoplasm</location>
    </subcellularLocation>
</comment>
<evidence type="ECO:0000256" key="1">
    <source>
        <dbReference type="ARBA" id="ARBA00000185"/>
    </source>
</evidence>
<organism evidence="13 14">
    <name type="scientific">Autumnicola tepida</name>
    <dbReference type="NCBI Taxonomy" id="3075595"/>
    <lineage>
        <taxon>Bacteria</taxon>
        <taxon>Pseudomonadati</taxon>
        <taxon>Bacteroidota</taxon>
        <taxon>Flavobacteriia</taxon>
        <taxon>Flavobacteriales</taxon>
        <taxon>Flavobacteriaceae</taxon>
        <taxon>Autumnicola</taxon>
    </lineage>
</organism>
<keyword evidence="6 8" id="KW-0238">DNA-binding</keyword>
<dbReference type="NCBIfam" id="NF004043">
    <property type="entry name" value="PRK05560.1"/>
    <property type="match status" value="1"/>
</dbReference>
<dbReference type="Gene3D" id="2.120.10.90">
    <property type="entry name" value="DNA gyrase/topoisomerase IV, subunit A, C-terminal"/>
    <property type="match status" value="1"/>
</dbReference>
<keyword evidence="7 8" id="KW-0413">Isomerase</keyword>
<feature type="compositionally biased region" description="Polar residues" evidence="11">
    <location>
        <begin position="826"/>
        <end position="843"/>
    </location>
</feature>
<comment type="subunit">
    <text evidence="8">Heterotetramer, composed of two GyrA and two GyrB chains. In the heterotetramer, GyrA contains the active site tyrosine that forms a transient covalent intermediate with DNA, while GyrB binds cofactors and catalyzes ATP hydrolysis.</text>
</comment>
<feature type="domain" description="Topo IIA-type catalytic" evidence="12">
    <location>
        <begin position="33"/>
        <end position="496"/>
    </location>
</feature>
<dbReference type="NCBIfam" id="TIGR01063">
    <property type="entry name" value="gyrA"/>
    <property type="match status" value="1"/>
</dbReference>
<dbReference type="InterPro" id="IPR013758">
    <property type="entry name" value="Topo_IIA_A/C_ab"/>
</dbReference>
<evidence type="ECO:0000256" key="10">
    <source>
        <dbReference type="SAM" id="Coils"/>
    </source>
</evidence>
<dbReference type="InterPro" id="IPR035516">
    <property type="entry name" value="Gyrase/topoIV_suA_C"/>
</dbReference>
<keyword evidence="10" id="KW-0175">Coiled coil</keyword>
<comment type="function">
    <text evidence="8">A type II topoisomerase that negatively supercoils closed circular double-stranded (ds) DNA in an ATP-dependent manner to modulate DNA topology and maintain chromosomes in an underwound state. Negative supercoiling favors strand separation, and DNA replication, transcription, recombination and repair, all of which involve strand separation. Also able to catalyze the interconversion of other topological isomers of dsDNA rings, including catenanes and knotted rings. Type II topoisomerases break and join 2 DNA strands simultaneously in an ATP-dependent manner.</text>
</comment>
<dbReference type="InterPro" id="IPR002205">
    <property type="entry name" value="Topo_IIA_dom_A"/>
</dbReference>
<dbReference type="CDD" id="cd00187">
    <property type="entry name" value="TOP4c"/>
    <property type="match status" value="1"/>
</dbReference>
<gene>
    <name evidence="8 13" type="primary">gyrA</name>
    <name evidence="13" type="ORF">RM553_02670</name>
</gene>
<evidence type="ECO:0000259" key="12">
    <source>
        <dbReference type="PROSITE" id="PS52040"/>
    </source>
</evidence>
<accession>A0ABU3C6N4</accession>
<dbReference type="InterPro" id="IPR050220">
    <property type="entry name" value="Type_II_DNA_Topoisomerases"/>
</dbReference>
<evidence type="ECO:0000256" key="6">
    <source>
        <dbReference type="ARBA" id="ARBA00023125"/>
    </source>
</evidence>
<comment type="miscellaneous">
    <text evidence="8">Few gyrases are as efficient as E.coli at forming negative supercoils. Not all organisms have 2 type II topoisomerases; in organisms with a single type II topoisomerase this enzyme also has to decatenate newly replicated chromosomes.</text>
</comment>
<dbReference type="PROSITE" id="PS52040">
    <property type="entry name" value="TOPO_IIA"/>
    <property type="match status" value="1"/>
</dbReference>
<dbReference type="NCBIfam" id="NF004044">
    <property type="entry name" value="PRK05561.1"/>
    <property type="match status" value="1"/>
</dbReference>
<evidence type="ECO:0000256" key="4">
    <source>
        <dbReference type="ARBA" id="ARBA00022840"/>
    </source>
</evidence>
<dbReference type="PANTHER" id="PTHR43493:SF5">
    <property type="entry name" value="DNA GYRASE SUBUNIT A, CHLOROPLASTIC_MITOCHONDRIAL"/>
    <property type="match status" value="1"/>
</dbReference>
<dbReference type="SMART" id="SM00434">
    <property type="entry name" value="TOP4c"/>
    <property type="match status" value="1"/>
</dbReference>
<keyword evidence="3 8" id="KW-0547">Nucleotide-binding</keyword>
<evidence type="ECO:0000313" key="13">
    <source>
        <dbReference type="EMBL" id="MDT0641725.1"/>
    </source>
</evidence>